<name>A0ABZ1I7L5_9PSEU</name>
<dbReference type="Proteomes" id="UP001330812">
    <property type="component" value="Chromosome"/>
</dbReference>
<accession>A0ABZ1I7L5</accession>
<gene>
    <name evidence="1" type="ORF">VSH64_47830</name>
</gene>
<protein>
    <submittedName>
        <fullName evidence="1">Uncharacterized protein</fullName>
    </submittedName>
</protein>
<evidence type="ECO:0000313" key="2">
    <source>
        <dbReference type="Proteomes" id="UP001330812"/>
    </source>
</evidence>
<reference evidence="1 2" key="1">
    <citation type="journal article" date="2015" name="Int. J. Syst. Evol. Microbiol.">
        <title>Amycolatopsis rhabdoformis sp. nov., an actinomycete isolated from a tropical forest soil.</title>
        <authorList>
            <person name="Souza W.R."/>
            <person name="Silva R.E."/>
            <person name="Goodfellow M."/>
            <person name="Busarakam K."/>
            <person name="Figueiro F.S."/>
            <person name="Ferreira D."/>
            <person name="Rodrigues-Filho E."/>
            <person name="Moraes L.A.B."/>
            <person name="Zucchi T.D."/>
        </authorList>
    </citation>
    <scope>NUCLEOTIDE SEQUENCE [LARGE SCALE GENOMIC DNA]</scope>
    <source>
        <strain evidence="1 2">NCIMB 14900</strain>
    </source>
</reference>
<dbReference type="EMBL" id="CP142149">
    <property type="protein sequence ID" value="WSE30418.1"/>
    <property type="molecule type" value="Genomic_DNA"/>
</dbReference>
<proteinExistence type="predicted"/>
<evidence type="ECO:0000313" key="1">
    <source>
        <dbReference type="EMBL" id="WSE30418.1"/>
    </source>
</evidence>
<sequence length="90" mass="9806">MIATPCLLDPAAEELKLTGGSTATDVARTARTLLGERFDSESFMYVLMRAYAVDFHAARDASRWQGFGSNPRALSDADLEVLLAPWLATN</sequence>
<keyword evidence="2" id="KW-1185">Reference proteome</keyword>
<organism evidence="1 2">
    <name type="scientific">Amycolatopsis rhabdoformis</name>
    <dbReference type="NCBI Taxonomy" id="1448059"/>
    <lineage>
        <taxon>Bacteria</taxon>
        <taxon>Bacillati</taxon>
        <taxon>Actinomycetota</taxon>
        <taxon>Actinomycetes</taxon>
        <taxon>Pseudonocardiales</taxon>
        <taxon>Pseudonocardiaceae</taxon>
        <taxon>Amycolatopsis</taxon>
    </lineage>
</organism>